<protein>
    <submittedName>
        <fullName evidence="4">BMERB domain-containing protein</fullName>
    </submittedName>
</protein>
<feature type="region of interest" description="Disordered" evidence="1">
    <location>
        <begin position="52"/>
        <end position="84"/>
    </location>
</feature>
<proteinExistence type="predicted"/>
<dbReference type="WBParaSite" id="OFLC_0000426101-mRNA-1">
    <property type="protein sequence ID" value="OFLC_0000426101-mRNA-1"/>
    <property type="gene ID" value="OFLC_0000426101"/>
</dbReference>
<reference evidence="4" key="1">
    <citation type="submission" date="2016-06" db="UniProtKB">
        <authorList>
            <consortium name="WormBaseParasite"/>
        </authorList>
    </citation>
    <scope>IDENTIFICATION</scope>
</reference>
<sequence>MEKVFEEKVMEREEKLVARQLELDEKEKENRRILQERRLTLEHLMSEVVELRRNTGTVSRQDSRSSPSEKSSRMKKGLGGIFKN</sequence>
<evidence type="ECO:0000313" key="2">
    <source>
        <dbReference type="EMBL" id="VDO39460.1"/>
    </source>
</evidence>
<dbReference type="EMBL" id="UZAJ01003164">
    <property type="protein sequence ID" value="VDO39460.1"/>
    <property type="molecule type" value="Genomic_DNA"/>
</dbReference>
<reference evidence="2 3" key="2">
    <citation type="submission" date="2018-11" db="EMBL/GenBank/DDBJ databases">
        <authorList>
            <consortium name="Pathogen Informatics"/>
        </authorList>
    </citation>
    <scope>NUCLEOTIDE SEQUENCE [LARGE SCALE GENOMIC DNA]</scope>
</reference>
<evidence type="ECO:0000256" key="1">
    <source>
        <dbReference type="SAM" id="MobiDB-lite"/>
    </source>
</evidence>
<dbReference type="STRING" id="387005.A0A183H9V0"/>
<dbReference type="Proteomes" id="UP000267606">
    <property type="component" value="Unassembled WGS sequence"/>
</dbReference>
<organism evidence="4">
    <name type="scientific">Onchocerca flexuosa</name>
    <dbReference type="NCBI Taxonomy" id="387005"/>
    <lineage>
        <taxon>Eukaryota</taxon>
        <taxon>Metazoa</taxon>
        <taxon>Ecdysozoa</taxon>
        <taxon>Nematoda</taxon>
        <taxon>Chromadorea</taxon>
        <taxon>Rhabditida</taxon>
        <taxon>Spirurina</taxon>
        <taxon>Spiruromorpha</taxon>
        <taxon>Filarioidea</taxon>
        <taxon>Onchocercidae</taxon>
        <taxon>Onchocerca</taxon>
    </lineage>
</organism>
<accession>A0A183H9V0</accession>
<evidence type="ECO:0000313" key="3">
    <source>
        <dbReference type="Proteomes" id="UP000267606"/>
    </source>
</evidence>
<evidence type="ECO:0000313" key="4">
    <source>
        <dbReference type="WBParaSite" id="OFLC_0000426101-mRNA-1"/>
    </source>
</evidence>
<dbReference type="AlphaFoldDB" id="A0A183H9V0"/>
<name>A0A183H9V0_9BILA</name>
<gene>
    <name evidence="2" type="ORF">OFLC_LOCUS4263</name>
</gene>
<keyword evidence="3" id="KW-1185">Reference proteome</keyword>